<feature type="transmembrane region" description="Helical" evidence="2">
    <location>
        <begin position="56"/>
        <end position="78"/>
    </location>
</feature>
<organism evidence="3 4">
    <name type="scientific">Nocardia colli</name>
    <dbReference type="NCBI Taxonomy" id="2545717"/>
    <lineage>
        <taxon>Bacteria</taxon>
        <taxon>Bacillati</taxon>
        <taxon>Actinomycetota</taxon>
        <taxon>Actinomycetes</taxon>
        <taxon>Mycobacteriales</taxon>
        <taxon>Nocardiaceae</taxon>
        <taxon>Nocardia</taxon>
    </lineage>
</organism>
<dbReference type="Pfam" id="PF14362">
    <property type="entry name" value="DUF4407"/>
    <property type="match status" value="1"/>
</dbReference>
<gene>
    <name evidence="3" type="ORF">F3087_04900</name>
</gene>
<feature type="transmembrane region" description="Helical" evidence="2">
    <location>
        <begin position="98"/>
        <end position="119"/>
    </location>
</feature>
<keyword evidence="4" id="KW-1185">Reference proteome</keyword>
<dbReference type="EMBL" id="VXLC01000001">
    <property type="protein sequence ID" value="KAA8890605.1"/>
    <property type="molecule type" value="Genomic_DNA"/>
</dbReference>
<evidence type="ECO:0000256" key="1">
    <source>
        <dbReference type="SAM" id="MobiDB-lite"/>
    </source>
</evidence>
<proteinExistence type="predicted"/>
<reference evidence="3 4" key="1">
    <citation type="submission" date="2019-09" db="EMBL/GenBank/DDBJ databases">
        <authorList>
            <person name="Wang X."/>
        </authorList>
    </citation>
    <scope>NUCLEOTIDE SEQUENCE [LARGE SCALE GENOMIC DNA]</scope>
    <source>
        <strain evidence="3 4">CICC 11023</strain>
    </source>
</reference>
<sequence>MTLTGLFTWLGGGQHSEVAYRHEHTSYAVTGAAVLLFAVVSGLITVFALASTGTWAVLAIILVALLVAVLAGAIARALATARPGGGPDRLGLLGRLALAVLAGGLIAELAAIVVFGGSVDRTLDERAQRSVASAPQVVTARAALDQARADRSTLDQTIAKAQAEVDRSLLIARCELSPNPECAQLPITRVPGRGPEAQIATDMLDDARKQLATAQGRVEPLDQRIADDEKAVTAAESAAFGTADRGLGARWQAMNDYTTRHGGAMPLRILTIVALIALALLPLLLRWWRGQTSFDRRTAFLDVQDRAEHAADAAIAIKRAETRAEAEALRAEQELTAARLAIEADAAIDRERQRTRIVAAIGGLEIGISEPPRRPELPAAPADDRKDSSVSAEGFPNLPAPVSARALAPSTGVPARLPKTGGGLELPLIGTVPFTDTAARLIRPLVPSFVANAIDNATHPLRTARQAFEEVEEITFTLKRTRKVTIDTQDSHAPAGYQLAPGSPEALRAQHLAATVVDADYGQQDPRYSALPDGSGDDQSYGLPAARQDELSGRRQSGLSGRDQRELPRGR</sequence>
<evidence type="ECO:0000313" key="3">
    <source>
        <dbReference type="EMBL" id="KAA8890605.1"/>
    </source>
</evidence>
<feature type="transmembrane region" description="Helical" evidence="2">
    <location>
        <begin position="26"/>
        <end position="49"/>
    </location>
</feature>
<evidence type="ECO:0000313" key="4">
    <source>
        <dbReference type="Proteomes" id="UP000323876"/>
    </source>
</evidence>
<dbReference type="Proteomes" id="UP000323876">
    <property type="component" value="Unassembled WGS sequence"/>
</dbReference>
<dbReference type="AlphaFoldDB" id="A0A5N0EQY4"/>
<dbReference type="InterPro" id="IPR025519">
    <property type="entry name" value="DUF4407"/>
</dbReference>
<feature type="region of interest" description="Disordered" evidence="1">
    <location>
        <begin position="518"/>
        <end position="571"/>
    </location>
</feature>
<dbReference type="RefSeq" id="WP_150400512.1">
    <property type="nucleotide sequence ID" value="NZ_VXLC01000001.1"/>
</dbReference>
<keyword evidence="2" id="KW-0812">Transmembrane</keyword>
<evidence type="ECO:0000256" key="2">
    <source>
        <dbReference type="SAM" id="Phobius"/>
    </source>
</evidence>
<comment type="caution">
    <text evidence="3">The sequence shown here is derived from an EMBL/GenBank/DDBJ whole genome shotgun (WGS) entry which is preliminary data.</text>
</comment>
<feature type="compositionally biased region" description="Basic and acidic residues" evidence="1">
    <location>
        <begin position="371"/>
        <end position="388"/>
    </location>
</feature>
<keyword evidence="2" id="KW-1133">Transmembrane helix</keyword>
<feature type="transmembrane region" description="Helical" evidence="2">
    <location>
        <begin position="269"/>
        <end position="288"/>
    </location>
</feature>
<protein>
    <submittedName>
        <fullName evidence="3">DUF4407 domain-containing protein</fullName>
    </submittedName>
</protein>
<name>A0A5N0EQY4_9NOCA</name>
<feature type="compositionally biased region" description="Basic and acidic residues" evidence="1">
    <location>
        <begin position="562"/>
        <end position="571"/>
    </location>
</feature>
<dbReference type="OrthoDB" id="4571476at2"/>
<feature type="region of interest" description="Disordered" evidence="1">
    <location>
        <begin position="369"/>
        <end position="395"/>
    </location>
</feature>
<accession>A0A5N0EQY4</accession>
<keyword evidence="2" id="KW-0472">Membrane</keyword>